<dbReference type="Proteomes" id="UP000075880">
    <property type="component" value="Unassembled WGS sequence"/>
</dbReference>
<feature type="compositionally biased region" description="Low complexity" evidence="1">
    <location>
        <begin position="750"/>
        <end position="761"/>
    </location>
</feature>
<keyword evidence="4" id="KW-1185">Reference proteome</keyword>
<dbReference type="EnsemblMetazoa" id="ENSAATROPT013577">
    <property type="protein sequence ID" value="ENSAATROPP012356"/>
    <property type="gene ID" value="ENSAATROPG011022"/>
</dbReference>
<dbReference type="PROSITE" id="PS50106">
    <property type="entry name" value="PDZ"/>
    <property type="match status" value="2"/>
</dbReference>
<dbReference type="CDD" id="cd06759">
    <property type="entry name" value="PDZ3_PDZD2-PDZ1_hPro-IL-16-like"/>
    <property type="match status" value="1"/>
</dbReference>
<dbReference type="PANTHER" id="PTHR19964:SF95">
    <property type="entry name" value="ARC, ISOFORM A"/>
    <property type="match status" value="1"/>
</dbReference>
<evidence type="ECO:0000259" key="2">
    <source>
        <dbReference type="PROSITE" id="PS50106"/>
    </source>
</evidence>
<feature type="region of interest" description="Disordered" evidence="1">
    <location>
        <begin position="1163"/>
        <end position="1192"/>
    </location>
</feature>
<feature type="compositionally biased region" description="Polar residues" evidence="1">
    <location>
        <begin position="123"/>
        <end position="134"/>
    </location>
</feature>
<accession>A0AAG5DMJ4</accession>
<feature type="compositionally biased region" description="Low complexity" evidence="1">
    <location>
        <begin position="551"/>
        <end position="571"/>
    </location>
</feature>
<dbReference type="SUPFAM" id="SSF50156">
    <property type="entry name" value="PDZ domain-like"/>
    <property type="match status" value="2"/>
</dbReference>
<proteinExistence type="predicted"/>
<dbReference type="InterPro" id="IPR051342">
    <property type="entry name" value="PDZ_scaffold"/>
</dbReference>
<dbReference type="PANTHER" id="PTHR19964">
    <property type="entry name" value="MULTIPLE PDZ DOMAIN PROTEIN"/>
    <property type="match status" value="1"/>
</dbReference>
<feature type="domain" description="PDZ" evidence="2">
    <location>
        <begin position="1236"/>
        <end position="1310"/>
    </location>
</feature>
<dbReference type="InterPro" id="IPR036034">
    <property type="entry name" value="PDZ_sf"/>
</dbReference>
<dbReference type="Gene3D" id="2.30.42.10">
    <property type="match status" value="2"/>
</dbReference>
<sequence length="1336" mass="141194">MRLFKTKKLLDGPQVLSRGSAPPSLASLDVAGSSAGHNDIIVVVPGSATQSALHPATVGGPVSSFLVGTTSKFAPPQTADKTDPLPPTTTNDEVVEGAPATDVNVSPTGLPGASGSSAPLMATATNRPTEPNQHPASSKAPAAAAAAANGLAGSTDNSICSINNAPGSTGSAPVSTGSRHEIGIRLTPAEQQQNARNQALAHQLPPATCYELSLQSAASMQQHLPTTSATPTAGACSSAAGNGLGPPPSMARNGGIGCTLSGGFRLVTAVPALVLEDEDYPPAPPLRPAAAKESKNVFTWGRKMGKKFDLLRRSSDAHKLASIPGSLALVTVAPPIVPPPPSSTINAASIASSSEPCINTLACESDGKKGSKPALEKAYQSSNHTSSSSSSSGSGGSRTANNSSAAGNGHDPLVKLNTERSSGTFRNFFYRMGSTGMLNHKSSHYQKQQFIQQQHQQQQQQQQQQQEQQQQQQQHRQSLQMLHQMAHAGEHTKMDTQQMLYRSSSTSQLNTSSYVKCDDPTDGINLANGHGKGPVSSSSSSQLHLTGLNEGNARGNASGNASGASTPTSTNKSSSCDDIARVGINQQTSGHHHHQQHQQQQHQQQESLSKKNHFPYAFLRSKLSVLPEENGGSVINYNRIKENLLRTGNRGSIVSLRSDLDSVSITDSQLNISGEGGDVFLTGAASAANAADSKSISEVGVMSRNNSIKTLTDTEHSFVLNYQRLSSCLSSNESGYDSDGRHAEDKIDDSSNISLNSSVSSATHHHHQQQQQQQAQGPHMGDAYVDAIRTKDQSYVFGSRRRLSSSSSSVVSGANFDCGTIRRRFRQIKLVKQHGDDTIGIELTPQTIGLDEGECETRYLVTEIDPEGIAYKDGRLRIGDEIVNVNGHHLRGLQSPSTVQRILSTFVNNVVDLVIAHDELTTFNSDGNRKIKIDSRPTTATLLGAGGGSGAISITSDASSTGSSVSSSSSSSSSSPRAPGKPTVTAIGGSVPVASGQPAKPFPLTPIYAPSDYVPVYANRITISNTICDDEKWQMISKQRVEALAKNGYSQILGSKRLIKDSDEEIALPDKAIDPNETGLYSLYRPVSHGSINQAIRHLTHADDGRTSLADGGPTVMVQVISDTIRRNVPIGGTRQAQLDYRAVKALKSEEDIPRSVQRIRLQSDGGDGLSGGADGCPSLEGNPLQRSKTENNISGAREELDCSLDGTKFEAGVRILINEEGSSYIEGIHKCTILTVTFYKGAGMKSLGFSIVGGRDSPRGNMGIYVKTVFPSGQAALDGTLMAGDEILSINDVAVQGMSHCETIALFKNVKEGPVVLKLARRRYHRAKSVDNLPN</sequence>
<feature type="compositionally biased region" description="Low complexity" evidence="1">
    <location>
        <begin position="446"/>
        <end position="480"/>
    </location>
</feature>
<evidence type="ECO:0000256" key="1">
    <source>
        <dbReference type="SAM" id="MobiDB-lite"/>
    </source>
</evidence>
<feature type="domain" description="PDZ" evidence="2">
    <location>
        <begin position="827"/>
        <end position="902"/>
    </location>
</feature>
<feature type="compositionally biased region" description="Basic and acidic residues" evidence="1">
    <location>
        <begin position="738"/>
        <end position="749"/>
    </location>
</feature>
<dbReference type="InterPro" id="IPR001478">
    <property type="entry name" value="PDZ"/>
</dbReference>
<organism evidence="3 4">
    <name type="scientific">Anopheles atroparvus</name>
    <name type="common">European mosquito</name>
    <dbReference type="NCBI Taxonomy" id="41427"/>
    <lineage>
        <taxon>Eukaryota</taxon>
        <taxon>Metazoa</taxon>
        <taxon>Ecdysozoa</taxon>
        <taxon>Arthropoda</taxon>
        <taxon>Hexapoda</taxon>
        <taxon>Insecta</taxon>
        <taxon>Pterygota</taxon>
        <taxon>Neoptera</taxon>
        <taxon>Endopterygota</taxon>
        <taxon>Diptera</taxon>
        <taxon>Nematocera</taxon>
        <taxon>Culicoidea</taxon>
        <taxon>Culicidae</taxon>
        <taxon>Anophelinae</taxon>
        <taxon>Anopheles</taxon>
    </lineage>
</organism>
<evidence type="ECO:0000313" key="3">
    <source>
        <dbReference type="EnsemblMetazoa" id="ENSAATROPP012356"/>
    </source>
</evidence>
<name>A0AAG5DMJ4_ANOAO</name>
<feature type="region of interest" description="Disordered" evidence="1">
    <location>
        <begin position="954"/>
        <end position="987"/>
    </location>
</feature>
<feature type="compositionally biased region" description="Low complexity" evidence="1">
    <location>
        <begin position="954"/>
        <end position="975"/>
    </location>
</feature>
<evidence type="ECO:0000313" key="4">
    <source>
        <dbReference type="Proteomes" id="UP000075880"/>
    </source>
</evidence>
<feature type="region of interest" description="Disordered" evidence="1">
    <location>
        <begin position="729"/>
        <end position="780"/>
    </location>
</feature>
<reference evidence="3" key="1">
    <citation type="submission" date="2024-04" db="UniProtKB">
        <authorList>
            <consortium name="EnsemblMetazoa"/>
        </authorList>
    </citation>
    <scope>IDENTIFICATION</scope>
    <source>
        <strain evidence="3">EBRO</strain>
    </source>
</reference>
<feature type="region of interest" description="Disordered" evidence="1">
    <location>
        <begin position="441"/>
        <end position="480"/>
    </location>
</feature>
<feature type="compositionally biased region" description="Gly residues" evidence="1">
    <location>
        <begin position="1166"/>
        <end position="1175"/>
    </location>
</feature>
<feature type="compositionally biased region" description="Low complexity" evidence="1">
    <location>
        <begin position="381"/>
        <end position="410"/>
    </location>
</feature>
<dbReference type="SMART" id="SM00228">
    <property type="entry name" value="PDZ"/>
    <property type="match status" value="2"/>
</dbReference>
<protein>
    <recommendedName>
        <fullName evidence="2">PDZ domain-containing protein</fullName>
    </recommendedName>
</protein>
<feature type="region of interest" description="Disordered" evidence="1">
    <location>
        <begin position="525"/>
        <end position="609"/>
    </location>
</feature>
<feature type="region of interest" description="Disordered" evidence="1">
    <location>
        <begin position="73"/>
        <end position="143"/>
    </location>
</feature>
<feature type="region of interest" description="Disordered" evidence="1">
    <location>
        <begin position="365"/>
        <end position="416"/>
    </location>
</feature>
<dbReference type="Pfam" id="PF00595">
    <property type="entry name" value="PDZ"/>
    <property type="match status" value="2"/>
</dbReference>